<sequence length="558" mass="59652">MRFVRERLYEGQYGQEEDEEDADPVWCVRWPRDTAAGAAALWVFWFFEGWDTLRAEPKPARRALMALLLPFVVMPFRVGFLFYPCLHSSMRTRPARTLRILLRACGVPGPLPRHGDVGAAALRGSVFASAVCKRAAVLAWYTPPRSALVGRLSLHPLPPAPLLPCPSPPPSSPAHLGRGGRRSRCRRCTDAARALHPPAAGTPGRNRRAADALALAPTLHDIQDEADETSLATHAQTSHTSSPSRPRTASLLARVQTGGRMGVPPHLARDRAEAGTRWAASGGTGRGRLGRRRRTSSRRTRADCARGSGAATASPAASTPVDPAVLAAHAAARAEAEAKRAVPFVEAAEDLPRGKEERTSAGRRARGAPGFFGCGHGRGRYVDFDSGRSFELGVDSTIHCPGADERRLEADRVREGEDKRMGRGGAARGGLDIPSEPPYTALLSAPGGAFPRGGLVHDAFVAAARPVYIHIAEHHSFHPHTPVPPPPPDSTTGEEGMRAGWLPCGARFLPLSVRVPNTSFTPGAAPGFFEAQFGYADADVGRASRWAGAEERGEGVCV</sequence>
<dbReference type="Proteomes" id="UP001221757">
    <property type="component" value="Unassembled WGS sequence"/>
</dbReference>
<organism evidence="3 4">
    <name type="scientific">Mycena rosella</name>
    <name type="common">Pink bonnet</name>
    <name type="synonym">Agaricus rosellus</name>
    <dbReference type="NCBI Taxonomy" id="1033263"/>
    <lineage>
        <taxon>Eukaryota</taxon>
        <taxon>Fungi</taxon>
        <taxon>Dikarya</taxon>
        <taxon>Basidiomycota</taxon>
        <taxon>Agaricomycotina</taxon>
        <taxon>Agaricomycetes</taxon>
        <taxon>Agaricomycetidae</taxon>
        <taxon>Agaricales</taxon>
        <taxon>Marasmiineae</taxon>
        <taxon>Mycenaceae</taxon>
        <taxon>Mycena</taxon>
    </lineage>
</organism>
<feature type="compositionally biased region" description="Basic residues" evidence="1">
    <location>
        <begin position="288"/>
        <end position="299"/>
    </location>
</feature>
<feature type="compositionally biased region" description="Basic and acidic residues" evidence="1">
    <location>
        <begin position="411"/>
        <end position="421"/>
    </location>
</feature>
<evidence type="ECO:0000313" key="4">
    <source>
        <dbReference type="Proteomes" id="UP001221757"/>
    </source>
</evidence>
<gene>
    <name evidence="3" type="ORF">B0H17DRAFT_1337587</name>
</gene>
<keyword evidence="2" id="KW-0812">Transmembrane</keyword>
<name>A0AAD7CR72_MYCRO</name>
<feature type="transmembrane region" description="Helical" evidence="2">
    <location>
        <begin position="63"/>
        <end position="83"/>
    </location>
</feature>
<keyword evidence="2" id="KW-0472">Membrane</keyword>
<accession>A0AAD7CR72</accession>
<feature type="region of interest" description="Disordered" evidence="1">
    <location>
        <begin position="164"/>
        <end position="185"/>
    </location>
</feature>
<evidence type="ECO:0000256" key="1">
    <source>
        <dbReference type="SAM" id="MobiDB-lite"/>
    </source>
</evidence>
<feature type="region of interest" description="Disordered" evidence="1">
    <location>
        <begin position="229"/>
        <end position="248"/>
    </location>
</feature>
<protein>
    <submittedName>
        <fullName evidence="3">Uncharacterized protein</fullName>
    </submittedName>
</protein>
<dbReference type="AlphaFoldDB" id="A0AAD7CR72"/>
<dbReference type="EMBL" id="JARKIE010000273">
    <property type="protein sequence ID" value="KAJ7659015.1"/>
    <property type="molecule type" value="Genomic_DNA"/>
</dbReference>
<reference evidence="3" key="1">
    <citation type="submission" date="2023-03" db="EMBL/GenBank/DDBJ databases">
        <title>Massive genome expansion in bonnet fungi (Mycena s.s.) driven by repeated elements and novel gene families across ecological guilds.</title>
        <authorList>
            <consortium name="Lawrence Berkeley National Laboratory"/>
            <person name="Harder C.B."/>
            <person name="Miyauchi S."/>
            <person name="Viragh M."/>
            <person name="Kuo A."/>
            <person name="Thoen E."/>
            <person name="Andreopoulos B."/>
            <person name="Lu D."/>
            <person name="Skrede I."/>
            <person name="Drula E."/>
            <person name="Henrissat B."/>
            <person name="Morin E."/>
            <person name="Kohler A."/>
            <person name="Barry K."/>
            <person name="LaButti K."/>
            <person name="Morin E."/>
            <person name="Salamov A."/>
            <person name="Lipzen A."/>
            <person name="Mereny Z."/>
            <person name="Hegedus B."/>
            <person name="Baldrian P."/>
            <person name="Stursova M."/>
            <person name="Weitz H."/>
            <person name="Taylor A."/>
            <person name="Grigoriev I.V."/>
            <person name="Nagy L.G."/>
            <person name="Martin F."/>
            <person name="Kauserud H."/>
        </authorList>
    </citation>
    <scope>NUCLEOTIDE SEQUENCE</scope>
    <source>
        <strain evidence="3">CBHHK067</strain>
    </source>
</reference>
<evidence type="ECO:0000313" key="3">
    <source>
        <dbReference type="EMBL" id="KAJ7659015.1"/>
    </source>
</evidence>
<feature type="compositionally biased region" description="Low complexity" evidence="1">
    <location>
        <begin position="237"/>
        <end position="248"/>
    </location>
</feature>
<proteinExistence type="predicted"/>
<keyword evidence="2" id="KW-1133">Transmembrane helix</keyword>
<keyword evidence="4" id="KW-1185">Reference proteome</keyword>
<feature type="region of interest" description="Disordered" evidence="1">
    <location>
        <begin position="259"/>
        <end position="319"/>
    </location>
</feature>
<feature type="compositionally biased region" description="Low complexity" evidence="1">
    <location>
        <begin position="307"/>
        <end position="319"/>
    </location>
</feature>
<comment type="caution">
    <text evidence="3">The sequence shown here is derived from an EMBL/GenBank/DDBJ whole genome shotgun (WGS) entry which is preliminary data.</text>
</comment>
<evidence type="ECO:0000256" key="2">
    <source>
        <dbReference type="SAM" id="Phobius"/>
    </source>
</evidence>
<feature type="region of interest" description="Disordered" evidence="1">
    <location>
        <begin position="411"/>
        <end position="433"/>
    </location>
</feature>